<evidence type="ECO:0000313" key="2">
    <source>
        <dbReference type="Proteomes" id="UP001062846"/>
    </source>
</evidence>
<protein>
    <submittedName>
        <fullName evidence="1">Uncharacterized protein</fullName>
    </submittedName>
</protein>
<sequence>MNVSMNSQKLQTCQATTSCPVYSIRKINGHTSIQHWLQYKKNKWSVKLSLLVWISIS</sequence>
<organism evidence="1 2">
    <name type="scientific">Rhododendron molle</name>
    <name type="common">Chinese azalea</name>
    <name type="synonym">Azalea mollis</name>
    <dbReference type="NCBI Taxonomy" id="49168"/>
    <lineage>
        <taxon>Eukaryota</taxon>
        <taxon>Viridiplantae</taxon>
        <taxon>Streptophyta</taxon>
        <taxon>Embryophyta</taxon>
        <taxon>Tracheophyta</taxon>
        <taxon>Spermatophyta</taxon>
        <taxon>Magnoliopsida</taxon>
        <taxon>eudicotyledons</taxon>
        <taxon>Gunneridae</taxon>
        <taxon>Pentapetalae</taxon>
        <taxon>asterids</taxon>
        <taxon>Ericales</taxon>
        <taxon>Ericaceae</taxon>
        <taxon>Ericoideae</taxon>
        <taxon>Rhodoreae</taxon>
        <taxon>Rhododendron</taxon>
    </lineage>
</organism>
<evidence type="ECO:0000313" key="1">
    <source>
        <dbReference type="EMBL" id="KAI8566659.1"/>
    </source>
</evidence>
<gene>
    <name evidence="1" type="ORF">RHMOL_Rhmol02G0058900</name>
</gene>
<proteinExistence type="predicted"/>
<comment type="caution">
    <text evidence="1">The sequence shown here is derived from an EMBL/GenBank/DDBJ whole genome shotgun (WGS) entry which is preliminary data.</text>
</comment>
<dbReference type="EMBL" id="CM046389">
    <property type="protein sequence ID" value="KAI8566659.1"/>
    <property type="molecule type" value="Genomic_DNA"/>
</dbReference>
<keyword evidence="2" id="KW-1185">Reference proteome</keyword>
<dbReference type="Proteomes" id="UP001062846">
    <property type="component" value="Chromosome 2"/>
</dbReference>
<name>A0ACC0PNF7_RHOML</name>
<accession>A0ACC0PNF7</accession>
<reference evidence="1" key="1">
    <citation type="submission" date="2022-02" db="EMBL/GenBank/DDBJ databases">
        <title>Plant Genome Project.</title>
        <authorList>
            <person name="Zhang R.-G."/>
        </authorList>
    </citation>
    <scope>NUCLEOTIDE SEQUENCE</scope>
    <source>
        <strain evidence="1">AT1</strain>
    </source>
</reference>